<evidence type="ECO:0000313" key="5">
    <source>
        <dbReference type="EMBL" id="MBB6111824.1"/>
    </source>
</evidence>
<dbReference type="PANTHER" id="PTHR33204">
    <property type="entry name" value="TRANSCRIPTIONAL REGULATOR, MARR FAMILY"/>
    <property type="match status" value="1"/>
</dbReference>
<keyword evidence="7" id="KW-1185">Reference proteome</keyword>
<dbReference type="InterPro" id="IPR002577">
    <property type="entry name" value="HTH_HxlR"/>
</dbReference>
<dbReference type="InterPro" id="IPR036390">
    <property type="entry name" value="WH_DNA-bd_sf"/>
</dbReference>
<organism evidence="6 8">
    <name type="scientific">Mucilaginibacter lappiensis</name>
    <dbReference type="NCBI Taxonomy" id="354630"/>
    <lineage>
        <taxon>Bacteria</taxon>
        <taxon>Pseudomonadati</taxon>
        <taxon>Bacteroidota</taxon>
        <taxon>Sphingobacteriia</taxon>
        <taxon>Sphingobacteriales</taxon>
        <taxon>Sphingobacteriaceae</taxon>
        <taxon>Mucilaginibacter</taxon>
    </lineage>
</organism>
<evidence type="ECO:0000256" key="3">
    <source>
        <dbReference type="ARBA" id="ARBA00023163"/>
    </source>
</evidence>
<dbReference type="EMBL" id="JACHCB010000014">
    <property type="protein sequence ID" value="MBB6111824.1"/>
    <property type="molecule type" value="Genomic_DNA"/>
</dbReference>
<dbReference type="EMBL" id="JACHCA010000009">
    <property type="protein sequence ID" value="MBB6129289.1"/>
    <property type="molecule type" value="Genomic_DNA"/>
</dbReference>
<keyword evidence="1" id="KW-0805">Transcription regulation</keyword>
<dbReference type="Proteomes" id="UP000541583">
    <property type="component" value="Unassembled WGS sequence"/>
</dbReference>
<keyword evidence="3" id="KW-0804">Transcription</keyword>
<proteinExistence type="predicted"/>
<evidence type="ECO:0000313" key="7">
    <source>
        <dbReference type="Proteomes" id="UP000541583"/>
    </source>
</evidence>
<comment type="caution">
    <text evidence="6">The sequence shown here is derived from an EMBL/GenBank/DDBJ whole genome shotgun (WGS) entry which is preliminary data.</text>
</comment>
<feature type="domain" description="HTH hxlR-type" evidence="4">
    <location>
        <begin position="19"/>
        <end position="118"/>
    </location>
</feature>
<evidence type="ECO:0000313" key="6">
    <source>
        <dbReference type="EMBL" id="MBB6129289.1"/>
    </source>
</evidence>
<dbReference type="GO" id="GO:0003677">
    <property type="term" value="F:DNA binding"/>
    <property type="evidence" value="ECO:0007669"/>
    <property type="project" value="UniProtKB-KW"/>
</dbReference>
<evidence type="ECO:0000259" key="4">
    <source>
        <dbReference type="PROSITE" id="PS51118"/>
    </source>
</evidence>
<evidence type="ECO:0000256" key="1">
    <source>
        <dbReference type="ARBA" id="ARBA00023015"/>
    </source>
</evidence>
<dbReference type="OrthoDB" id="7678715at2"/>
<accession>A0A1N7EJC4</accession>
<keyword evidence="2 6" id="KW-0238">DNA-binding</keyword>
<evidence type="ECO:0000256" key="2">
    <source>
        <dbReference type="ARBA" id="ARBA00023125"/>
    </source>
</evidence>
<reference evidence="7 8" key="1">
    <citation type="submission" date="2020-08" db="EMBL/GenBank/DDBJ databases">
        <title>Genomic Encyclopedia of Type Strains, Phase IV (KMG-V): Genome sequencing to study the core and pangenomes of soil and plant-associated prokaryotes.</title>
        <authorList>
            <person name="Whitman W."/>
        </authorList>
    </citation>
    <scope>NUCLEOTIDE SEQUENCE [LARGE SCALE GENOMIC DNA]</scope>
    <source>
        <strain evidence="5 7">ANJLi2</strain>
        <strain evidence="6 8">MP601</strain>
    </source>
</reference>
<dbReference type="Proteomes" id="UP000548326">
    <property type="component" value="Unassembled WGS sequence"/>
</dbReference>
<dbReference type="InterPro" id="IPR036388">
    <property type="entry name" value="WH-like_DNA-bd_sf"/>
</dbReference>
<dbReference type="SUPFAM" id="SSF46785">
    <property type="entry name" value="Winged helix' DNA-binding domain"/>
    <property type="match status" value="1"/>
</dbReference>
<dbReference type="RefSeq" id="WP_076376598.1">
    <property type="nucleotide sequence ID" value="NZ_FTMG01000014.1"/>
</dbReference>
<sequence length="130" mass="14965">MRKETSTNLENEKLILASCGTSYTLDLIGGRWKPQILWRLLLQGCMRYSQLKNSMPNVSERILILQLRELEQDMLISRQVYPEVPPKVEYRLTELGLSLKPVLCCLSQWGDANRPNRVVSSDSEVLSEEL</sequence>
<dbReference type="PROSITE" id="PS51118">
    <property type="entry name" value="HTH_HXLR"/>
    <property type="match status" value="1"/>
</dbReference>
<protein>
    <submittedName>
        <fullName evidence="6">DNA-binding HxlR family transcriptional regulator</fullName>
    </submittedName>
</protein>
<dbReference type="Pfam" id="PF01638">
    <property type="entry name" value="HxlR"/>
    <property type="match status" value="1"/>
</dbReference>
<evidence type="ECO:0000313" key="8">
    <source>
        <dbReference type="Proteomes" id="UP000548326"/>
    </source>
</evidence>
<dbReference type="AlphaFoldDB" id="A0A1N7EJC4"/>
<dbReference type="Gene3D" id="1.10.10.10">
    <property type="entry name" value="Winged helix-like DNA-binding domain superfamily/Winged helix DNA-binding domain"/>
    <property type="match status" value="1"/>
</dbReference>
<name>A0A1N7EJC4_9SPHI</name>
<dbReference type="PANTHER" id="PTHR33204:SF29">
    <property type="entry name" value="TRANSCRIPTIONAL REGULATOR"/>
    <property type="match status" value="1"/>
</dbReference>
<gene>
    <name evidence="6" type="ORF">HDF22_003415</name>
    <name evidence="5" type="ORF">HDF23_004596</name>
</gene>